<evidence type="ECO:0000313" key="4">
    <source>
        <dbReference type="Proteomes" id="UP000326912"/>
    </source>
</evidence>
<feature type="domain" description="Pyrroline-5-carboxylate reductase catalytic N-terminal" evidence="2">
    <location>
        <begin position="3"/>
        <end position="92"/>
    </location>
</feature>
<dbReference type="PANTHER" id="PTHR14239:SF10">
    <property type="entry name" value="REDUCTASE"/>
    <property type="match status" value="1"/>
</dbReference>
<accession>A0A5J4KV32</accession>
<keyword evidence="4" id="KW-1185">Reference proteome</keyword>
<dbReference type="InterPro" id="IPR028939">
    <property type="entry name" value="P5C_Rdtase_cat_N"/>
</dbReference>
<evidence type="ECO:0000313" key="3">
    <source>
        <dbReference type="EMBL" id="GER90367.1"/>
    </source>
</evidence>
<sequence>MDIGIIGAGNIGTNAAILFTKAGHKVAISNSKGPESLFELVSQLGPNASAASVPEAVRFGEVVLLALPWSQRTKLPHDILFENKIVIDATNPYIVDQAGRFEIEDLGHSTSSEEILKLIPGARLVKAFNTMHFETLKSGSSTDPSKQLVIFMAGDDSQAKQVVARLIEDIGFAAVDTGFLREGGHRQQPGSLIYNIPMTVEEAKKRLTALP</sequence>
<reference evidence="3 4" key="1">
    <citation type="submission" date="2019-10" db="EMBL/GenBank/DDBJ databases">
        <title>Dictyobacter vulcani sp. nov., within the class Ktedonobacteria, isolated from soil of volcanic Mt. Zao.</title>
        <authorList>
            <person name="Zheng Y."/>
            <person name="Wang C.M."/>
            <person name="Sakai Y."/>
            <person name="Abe K."/>
            <person name="Yokota A."/>
            <person name="Yabe S."/>
        </authorList>
    </citation>
    <scope>NUCLEOTIDE SEQUENCE [LARGE SCALE GENOMIC DNA]</scope>
    <source>
        <strain evidence="3 4">W12</strain>
    </source>
</reference>
<comment type="caution">
    <text evidence="3">The sequence shown here is derived from an EMBL/GenBank/DDBJ whole genome shotgun (WGS) entry which is preliminary data.</text>
</comment>
<dbReference type="AlphaFoldDB" id="A0A5J4KV32"/>
<dbReference type="EMBL" id="BKZW01000002">
    <property type="protein sequence ID" value="GER90367.1"/>
    <property type="molecule type" value="Genomic_DNA"/>
</dbReference>
<protein>
    <submittedName>
        <fullName evidence="3">NADP oxidoreductase</fullName>
    </submittedName>
</protein>
<dbReference type="GO" id="GO:0016491">
    <property type="term" value="F:oxidoreductase activity"/>
    <property type="evidence" value="ECO:0007669"/>
    <property type="project" value="UniProtKB-KW"/>
</dbReference>
<proteinExistence type="predicted"/>
<name>A0A5J4KV32_9CHLR</name>
<keyword evidence="1" id="KW-0560">Oxidoreductase</keyword>
<dbReference type="Proteomes" id="UP000326912">
    <property type="component" value="Unassembled WGS sequence"/>
</dbReference>
<dbReference type="PANTHER" id="PTHR14239">
    <property type="entry name" value="DUDULIN-RELATED"/>
    <property type="match status" value="1"/>
</dbReference>
<dbReference type="SUPFAM" id="SSF51735">
    <property type="entry name" value="NAD(P)-binding Rossmann-fold domains"/>
    <property type="match status" value="1"/>
</dbReference>
<organism evidence="3 4">
    <name type="scientific">Dictyobacter vulcani</name>
    <dbReference type="NCBI Taxonomy" id="2607529"/>
    <lineage>
        <taxon>Bacteria</taxon>
        <taxon>Bacillati</taxon>
        <taxon>Chloroflexota</taxon>
        <taxon>Ktedonobacteria</taxon>
        <taxon>Ktedonobacterales</taxon>
        <taxon>Dictyobacteraceae</taxon>
        <taxon>Dictyobacter</taxon>
    </lineage>
</organism>
<dbReference type="Pfam" id="PF03807">
    <property type="entry name" value="F420_oxidored"/>
    <property type="match status" value="1"/>
</dbReference>
<dbReference type="RefSeq" id="WP_151758121.1">
    <property type="nucleotide sequence ID" value="NZ_BKZW01000002.1"/>
</dbReference>
<evidence type="ECO:0000259" key="2">
    <source>
        <dbReference type="Pfam" id="PF03807"/>
    </source>
</evidence>
<dbReference type="Gene3D" id="3.40.50.720">
    <property type="entry name" value="NAD(P)-binding Rossmann-like Domain"/>
    <property type="match status" value="1"/>
</dbReference>
<dbReference type="InterPro" id="IPR051267">
    <property type="entry name" value="STEAP_metalloreductase"/>
</dbReference>
<evidence type="ECO:0000256" key="1">
    <source>
        <dbReference type="ARBA" id="ARBA00023002"/>
    </source>
</evidence>
<dbReference type="InterPro" id="IPR036291">
    <property type="entry name" value="NAD(P)-bd_dom_sf"/>
</dbReference>
<gene>
    <name evidence="3" type="ORF">KDW_45290</name>
</gene>